<protein>
    <submittedName>
        <fullName evidence="2">Restriction endonuclease</fullName>
    </submittedName>
</protein>
<dbReference type="Proteomes" id="UP000199337">
    <property type="component" value="Unassembled WGS sequence"/>
</dbReference>
<feature type="domain" description="Mrr-like" evidence="1">
    <location>
        <begin position="26"/>
        <end position="115"/>
    </location>
</feature>
<reference evidence="3" key="1">
    <citation type="submission" date="2016-10" db="EMBL/GenBank/DDBJ databases">
        <authorList>
            <person name="Varghese N."/>
            <person name="Submissions S."/>
        </authorList>
    </citation>
    <scope>NUCLEOTIDE SEQUENCE [LARGE SCALE GENOMIC DNA]</scope>
    <source>
        <strain evidence="3">DSM 17038</strain>
    </source>
</reference>
<evidence type="ECO:0000313" key="3">
    <source>
        <dbReference type="Proteomes" id="UP000199337"/>
    </source>
</evidence>
<proteinExistence type="predicted"/>
<sequence length="282" mass="33453">MPEKFGIEIPRIENEDIFEDLCLDLFKANSRYENTQRNGRRGQRQDGVDIFARKNESSEWIGVQCKVKMGEVITSTEIGKEVEKALKFNPKLTHYLIYTTAKRDAQIQQYVREKTNANLEKSLFDIQICFWEDIQMLLNEDKYKVVHYKYYREFYTNIRDDGYSFGKLISLTVGYHNDRSNYELLIGKTYQTKGNGYDGLDYWKNVNFIMNMNERTFETFPQPCFPSDLVRAISNNVDRYIICEWLNSIDSIDKFINSSDEEYAYLISDKQIKEYLSSYNEE</sequence>
<organism evidence="2 3">
    <name type="scientific">Desulfotruncus arcticus DSM 17038</name>
    <dbReference type="NCBI Taxonomy" id="1121424"/>
    <lineage>
        <taxon>Bacteria</taxon>
        <taxon>Bacillati</taxon>
        <taxon>Bacillota</taxon>
        <taxon>Clostridia</taxon>
        <taxon>Eubacteriales</taxon>
        <taxon>Desulfallaceae</taxon>
        <taxon>Desulfotruncus</taxon>
    </lineage>
</organism>
<evidence type="ECO:0000259" key="1">
    <source>
        <dbReference type="Pfam" id="PF13156"/>
    </source>
</evidence>
<dbReference type="RefSeq" id="WP_092473444.1">
    <property type="nucleotide sequence ID" value="NZ_FOOX01000016.1"/>
</dbReference>
<dbReference type="SUPFAM" id="SSF52980">
    <property type="entry name" value="Restriction endonuclease-like"/>
    <property type="match status" value="1"/>
</dbReference>
<dbReference type="InterPro" id="IPR011335">
    <property type="entry name" value="Restrct_endonuc-II-like"/>
</dbReference>
<dbReference type="GO" id="GO:0004519">
    <property type="term" value="F:endonuclease activity"/>
    <property type="evidence" value="ECO:0007669"/>
    <property type="project" value="UniProtKB-KW"/>
</dbReference>
<dbReference type="AlphaFoldDB" id="A0A1I2XBY6"/>
<keyword evidence="2" id="KW-0255">Endonuclease</keyword>
<name>A0A1I2XBY6_9FIRM</name>
<dbReference type="STRING" id="341036.SAMN05660649_03886"/>
<dbReference type="Pfam" id="PF13156">
    <property type="entry name" value="Mrr_cat_2"/>
    <property type="match status" value="1"/>
</dbReference>
<dbReference type="EMBL" id="FOOX01000016">
    <property type="protein sequence ID" value="SFH10519.1"/>
    <property type="molecule type" value="Genomic_DNA"/>
</dbReference>
<evidence type="ECO:0000313" key="2">
    <source>
        <dbReference type="EMBL" id="SFH10519.1"/>
    </source>
</evidence>
<keyword evidence="2" id="KW-0378">Hydrolase</keyword>
<keyword evidence="2" id="KW-0540">Nuclease</keyword>
<dbReference type="InterPro" id="IPR039442">
    <property type="entry name" value="Mrr-like_dom"/>
</dbReference>
<keyword evidence="3" id="KW-1185">Reference proteome</keyword>
<accession>A0A1I2XBY6</accession>
<gene>
    <name evidence="2" type="ORF">SAMN05660649_03886</name>
</gene>
<dbReference type="OrthoDB" id="980615at2"/>